<protein>
    <submittedName>
        <fullName evidence="2">(wild Malaysian banana) hypothetical protein</fullName>
    </submittedName>
</protein>
<dbReference type="OrthoDB" id="10410077at2759"/>
<dbReference type="Proteomes" id="UP000012960">
    <property type="component" value="Unplaced"/>
</dbReference>
<feature type="region of interest" description="Disordered" evidence="1">
    <location>
        <begin position="21"/>
        <end position="51"/>
    </location>
</feature>
<reference evidence="2" key="1">
    <citation type="submission" date="2021-03" db="EMBL/GenBank/DDBJ databases">
        <authorList>
            <consortium name="Genoscope - CEA"/>
            <person name="William W."/>
        </authorList>
    </citation>
    <scope>NUCLEOTIDE SEQUENCE</scope>
    <source>
        <strain evidence="2">Doubled-haploid Pahang</strain>
    </source>
</reference>
<sequence length="129" mass="13556">MLVGVRCFPIPPMPMVSRHPSLSLAEPSSSMRSDSVRGGGRGSTGSPKAVGMGASASPCLLFLLRMLSVGGKMQALVLADSSHPYGFWQLLPLPSACCGALLSLIPFIGYLGEASSDTSMTEQLRRVMK</sequence>
<dbReference type="Gramene" id="Ma09_t22230.1">
    <property type="protein sequence ID" value="Ma09_p22230.1"/>
    <property type="gene ID" value="Ma09_g22230"/>
</dbReference>
<name>A0A804KMF1_MUSAM</name>
<evidence type="ECO:0000313" key="2">
    <source>
        <dbReference type="EMBL" id="CAG1836117.1"/>
    </source>
</evidence>
<evidence type="ECO:0000313" key="4">
    <source>
        <dbReference type="Proteomes" id="UP000012960"/>
    </source>
</evidence>
<accession>A0A804KMF1</accession>
<dbReference type="AlphaFoldDB" id="A0A804KMF1"/>
<dbReference type="InParanoid" id="A0A804KMF1"/>
<dbReference type="EnsemblPlants" id="Ma09_t22230.1">
    <property type="protein sequence ID" value="Ma09_p22230.1"/>
    <property type="gene ID" value="Ma09_g22230"/>
</dbReference>
<reference evidence="3" key="2">
    <citation type="submission" date="2021-05" db="UniProtKB">
        <authorList>
            <consortium name="EnsemblPlants"/>
        </authorList>
    </citation>
    <scope>IDENTIFICATION</scope>
    <source>
        <strain evidence="3">subsp. malaccensis</strain>
    </source>
</reference>
<proteinExistence type="predicted"/>
<organism evidence="3 4">
    <name type="scientific">Musa acuminata subsp. malaccensis</name>
    <name type="common">Wild banana</name>
    <name type="synonym">Musa malaccensis</name>
    <dbReference type="NCBI Taxonomy" id="214687"/>
    <lineage>
        <taxon>Eukaryota</taxon>
        <taxon>Viridiplantae</taxon>
        <taxon>Streptophyta</taxon>
        <taxon>Embryophyta</taxon>
        <taxon>Tracheophyta</taxon>
        <taxon>Spermatophyta</taxon>
        <taxon>Magnoliopsida</taxon>
        <taxon>Liliopsida</taxon>
        <taxon>Zingiberales</taxon>
        <taxon>Musaceae</taxon>
        <taxon>Musa</taxon>
    </lineage>
</organism>
<evidence type="ECO:0000256" key="1">
    <source>
        <dbReference type="SAM" id="MobiDB-lite"/>
    </source>
</evidence>
<keyword evidence="4" id="KW-1185">Reference proteome</keyword>
<gene>
    <name evidence="2" type="ORF">GSMUA_240860.1</name>
</gene>
<evidence type="ECO:0000313" key="3">
    <source>
        <dbReference type="EnsemblPlants" id="Ma09_p22230.1"/>
    </source>
</evidence>
<dbReference type="EMBL" id="HG996474">
    <property type="protein sequence ID" value="CAG1836117.1"/>
    <property type="molecule type" value="Genomic_DNA"/>
</dbReference>